<dbReference type="AlphaFoldDB" id="A0A8K0T803"/>
<evidence type="ECO:0000313" key="3">
    <source>
        <dbReference type="EMBL" id="KAH7347848.1"/>
    </source>
</evidence>
<gene>
    <name evidence="3" type="ORF">B0T11DRAFT_145257</name>
</gene>
<sequence>MSATILVSQGNLADSVDSQKVSSLPQTSLPPSVSEAPVSFTFVPPVSSSMASEPGPVSAPSTISGVGREDTAGAGNGATAPQDATGTQSGDDANNSNPPTTPIGVSPGAVAGISTGCAVFGLLLGFLAAWFLLKRRHSRERVSRRSSRGRRWSTKDDIEPKYFETSYDLGGSGIQLAHFLLDATSDAEMAAEVRSLGQLIQQHVESSYHSQKAQVSRRDLTQAAVNLGLDQGGSLSADVIVSLALDTRTRQIALQHVLSFVLFSSIDFGTRSRLSMLPAPIAALLQSMPPAERGKANGEAVAIGLSRWRALSAFLLHPTRSDRTALLPSNSATMPQAAGLASALDTFLGAFVFGDDESRQEQKNHLEEVIVEVARLGYILLSQPSDLRLVHVQGRKPADMMAVVCAGLDKVTMRDGTPLDGPRVVLAPTLVQV</sequence>
<evidence type="ECO:0000256" key="1">
    <source>
        <dbReference type="SAM" id="MobiDB-lite"/>
    </source>
</evidence>
<dbReference type="Proteomes" id="UP000813385">
    <property type="component" value="Unassembled WGS sequence"/>
</dbReference>
<name>A0A8K0T803_9PEZI</name>
<evidence type="ECO:0000256" key="2">
    <source>
        <dbReference type="SAM" id="Phobius"/>
    </source>
</evidence>
<feature type="compositionally biased region" description="Low complexity" evidence="1">
    <location>
        <begin position="37"/>
        <end position="49"/>
    </location>
</feature>
<keyword evidence="2" id="KW-0812">Transmembrane</keyword>
<feature type="region of interest" description="Disordered" evidence="1">
    <location>
        <begin position="1"/>
        <end position="103"/>
    </location>
</feature>
<comment type="caution">
    <text evidence="3">The sequence shown here is derived from an EMBL/GenBank/DDBJ whole genome shotgun (WGS) entry which is preliminary data.</text>
</comment>
<protein>
    <submittedName>
        <fullName evidence="3">Uncharacterized protein</fullName>
    </submittedName>
</protein>
<keyword evidence="2" id="KW-0472">Membrane</keyword>
<dbReference type="OrthoDB" id="5421765at2759"/>
<reference evidence="3" key="1">
    <citation type="journal article" date="2021" name="Nat. Commun.">
        <title>Genetic determinants of endophytism in the Arabidopsis root mycobiome.</title>
        <authorList>
            <person name="Mesny F."/>
            <person name="Miyauchi S."/>
            <person name="Thiergart T."/>
            <person name="Pickel B."/>
            <person name="Atanasova L."/>
            <person name="Karlsson M."/>
            <person name="Huettel B."/>
            <person name="Barry K.W."/>
            <person name="Haridas S."/>
            <person name="Chen C."/>
            <person name="Bauer D."/>
            <person name="Andreopoulos W."/>
            <person name="Pangilinan J."/>
            <person name="LaButti K."/>
            <person name="Riley R."/>
            <person name="Lipzen A."/>
            <person name="Clum A."/>
            <person name="Drula E."/>
            <person name="Henrissat B."/>
            <person name="Kohler A."/>
            <person name="Grigoriev I.V."/>
            <person name="Martin F.M."/>
            <person name="Hacquard S."/>
        </authorList>
    </citation>
    <scope>NUCLEOTIDE SEQUENCE</scope>
    <source>
        <strain evidence="3">MPI-CAGE-AT-0016</strain>
    </source>
</reference>
<keyword evidence="4" id="KW-1185">Reference proteome</keyword>
<feature type="transmembrane region" description="Helical" evidence="2">
    <location>
        <begin position="109"/>
        <end position="133"/>
    </location>
</feature>
<evidence type="ECO:0000313" key="4">
    <source>
        <dbReference type="Proteomes" id="UP000813385"/>
    </source>
</evidence>
<proteinExistence type="predicted"/>
<dbReference type="EMBL" id="JAGPXD010000007">
    <property type="protein sequence ID" value="KAH7347848.1"/>
    <property type="molecule type" value="Genomic_DNA"/>
</dbReference>
<organism evidence="3 4">
    <name type="scientific">Plectosphaerella cucumerina</name>
    <dbReference type="NCBI Taxonomy" id="40658"/>
    <lineage>
        <taxon>Eukaryota</taxon>
        <taxon>Fungi</taxon>
        <taxon>Dikarya</taxon>
        <taxon>Ascomycota</taxon>
        <taxon>Pezizomycotina</taxon>
        <taxon>Sordariomycetes</taxon>
        <taxon>Hypocreomycetidae</taxon>
        <taxon>Glomerellales</taxon>
        <taxon>Plectosphaerellaceae</taxon>
        <taxon>Plectosphaerella</taxon>
    </lineage>
</organism>
<feature type="compositionally biased region" description="Polar residues" evidence="1">
    <location>
        <begin position="82"/>
        <end position="98"/>
    </location>
</feature>
<keyword evidence="2" id="KW-1133">Transmembrane helix</keyword>
<feature type="compositionally biased region" description="Polar residues" evidence="1">
    <location>
        <begin position="1"/>
        <end position="31"/>
    </location>
</feature>
<accession>A0A8K0T803</accession>